<dbReference type="PANTHER" id="PTHR14845">
    <property type="entry name" value="COILED-COIL DOMAIN-CONTAINING 166"/>
    <property type="match status" value="1"/>
</dbReference>
<evidence type="ECO:0000313" key="2">
    <source>
        <dbReference type="Proteomes" id="UP001497522"/>
    </source>
</evidence>
<protein>
    <submittedName>
        <fullName evidence="1">Uncharacterized protein</fullName>
    </submittedName>
</protein>
<keyword evidence="2" id="KW-1185">Reference proteome</keyword>
<evidence type="ECO:0000313" key="1">
    <source>
        <dbReference type="EMBL" id="CAK9880002.1"/>
    </source>
</evidence>
<sequence length="283" mass="32868">MANIDQERKQNQPHLAEFQFLQSQVPQGDVQMHTRQRREFQAEKIRLEAEVVKSKVDNALMQQAQGLHICRSRHQRLKSMIVQKSKELKKFRHLAQRVLQQRSEVELFLIDSINLVKHIVWMQTQKSHTLVTHMGRQGNGQFSKENNKSKPYYNIPTPILPAIPSCSWPGVVGPWPQVQPSFPYDSKYSSGKTCLENDQNLQNEEFARNVLGHEIDSQLDILDDLDESKIHDKILPKVDISELSWTDREKVLRYLFKKINISHQVHNKNNSYGSKNKSSRGIA</sequence>
<dbReference type="PANTHER" id="PTHR14845:SF0">
    <property type="entry name" value="DUF4515 DOMAIN-CONTAINING PROTEIN"/>
    <property type="match status" value="1"/>
</dbReference>
<accession>A0ABP1BUG6</accession>
<proteinExistence type="predicted"/>
<name>A0ABP1BUG6_9BRYO</name>
<gene>
    <name evidence="1" type="ORF">CSSPJE1EN2_LOCUS21491</name>
</gene>
<dbReference type="EMBL" id="OZ023708">
    <property type="protein sequence ID" value="CAK9880002.1"/>
    <property type="molecule type" value="Genomic_DNA"/>
</dbReference>
<reference evidence="1" key="1">
    <citation type="submission" date="2024-03" db="EMBL/GenBank/DDBJ databases">
        <authorList>
            <consortium name="ELIXIR-Norway"/>
            <consortium name="Elixir Norway"/>
        </authorList>
    </citation>
    <scope>NUCLEOTIDE SEQUENCE</scope>
</reference>
<organism evidence="1 2">
    <name type="scientific">Sphagnum jensenii</name>
    <dbReference type="NCBI Taxonomy" id="128206"/>
    <lineage>
        <taxon>Eukaryota</taxon>
        <taxon>Viridiplantae</taxon>
        <taxon>Streptophyta</taxon>
        <taxon>Embryophyta</taxon>
        <taxon>Bryophyta</taxon>
        <taxon>Sphagnophytina</taxon>
        <taxon>Sphagnopsida</taxon>
        <taxon>Sphagnales</taxon>
        <taxon>Sphagnaceae</taxon>
        <taxon>Sphagnum</taxon>
    </lineage>
</organism>
<dbReference type="Proteomes" id="UP001497522">
    <property type="component" value="Chromosome 7"/>
</dbReference>